<organism evidence="1 2">
    <name type="scientific">Candidatus Pseudothioglobus singularis PS1</name>
    <dbReference type="NCBI Taxonomy" id="1125411"/>
    <lineage>
        <taxon>Bacteria</taxon>
        <taxon>Pseudomonadati</taxon>
        <taxon>Pseudomonadota</taxon>
        <taxon>Gammaproteobacteria</taxon>
        <taxon>Candidatus Pseudothioglobaceae</taxon>
        <taxon>Candidatus Pseudothioglobus</taxon>
    </lineage>
</organism>
<gene>
    <name evidence="1" type="ORF">W908_02850</name>
</gene>
<evidence type="ECO:0008006" key="3">
    <source>
        <dbReference type="Google" id="ProtNLM"/>
    </source>
</evidence>
<dbReference type="STRING" id="1125411.W908_02850"/>
<protein>
    <recommendedName>
        <fullName evidence="3">Fe2OG dioxygenase domain-containing protein</fullName>
    </recommendedName>
</protein>
<sequence>MKNQLLNSPITFPKNLPEGYHYLEDEPVYDPKKHLALEYPKDSISLKDLGYSAEEISKCPTEFAISGVARLLSNEGSEELMKVIQKLKTFSSSGGSRIQHMLRGCVYRSRFLRDLCLCPEVSSFMSKIYGIPVSPHSIPLHLGHCNFAPDDLNRAVDRWHTDTIGLDYVMIVSDPTKQVGGEFQYYMGTKNEVEKITNKGEKLSEKKIKSPHFPGPGYIVVMQGNMVVHRGAKLKEHFDRITMVNGYVPLEIESDDPSRFSDVKSVDPHQLLFPEWAKHKAWLSRGKLNRLIEELPFTDDTHLIIKELKDAIKDVETAINDLSSNEDGQQNYYVDLDK</sequence>
<name>A0A0M4LP37_9GAMM</name>
<dbReference type="Proteomes" id="UP000068905">
    <property type="component" value="Chromosome"/>
</dbReference>
<reference evidence="1 2" key="1">
    <citation type="journal article" date="2015" name="Genome Announc.">
        <title>Genome Sequence of 'Candidatus Thioglobus singularis' Strain PS1, a Mixotroph from the SUP05 Clade of Marine Gammaproteobacteria.</title>
        <authorList>
            <person name="Marshall K.T."/>
            <person name="Morris R.M."/>
        </authorList>
    </citation>
    <scope>NUCLEOTIDE SEQUENCE [LARGE SCALE GENOMIC DNA]</scope>
    <source>
        <strain evidence="1 2">PS1</strain>
    </source>
</reference>
<keyword evidence="2" id="KW-1185">Reference proteome</keyword>
<evidence type="ECO:0000313" key="2">
    <source>
        <dbReference type="Proteomes" id="UP000068905"/>
    </source>
</evidence>
<evidence type="ECO:0000313" key="1">
    <source>
        <dbReference type="EMBL" id="ALE01634.1"/>
    </source>
</evidence>
<proteinExistence type="predicted"/>
<dbReference type="EMBL" id="CP006911">
    <property type="protein sequence ID" value="ALE01634.1"/>
    <property type="molecule type" value="Genomic_DNA"/>
</dbReference>
<dbReference type="KEGG" id="tsn:W908_02850"/>
<dbReference type="AlphaFoldDB" id="A0A0M4LP37"/>
<dbReference type="PANTHER" id="PTHR41677">
    <property type="entry name" value="YALI0B19030P"/>
    <property type="match status" value="1"/>
</dbReference>
<dbReference type="OrthoDB" id="8985754at2"/>
<dbReference type="RefSeq" id="WP_053819844.1">
    <property type="nucleotide sequence ID" value="NZ_CP006911.1"/>
</dbReference>
<accession>A0A0M4LP37</accession>
<dbReference type="PANTHER" id="PTHR41677:SF1">
    <property type="entry name" value="FE2OG DIOXYGENASE DOMAIN-CONTAINING PROTEIN"/>
    <property type="match status" value="1"/>
</dbReference>